<evidence type="ECO:0000313" key="8">
    <source>
        <dbReference type="Proteomes" id="UP001565471"/>
    </source>
</evidence>
<dbReference type="EMBL" id="JBGBZA010000002">
    <property type="protein sequence ID" value="MEY9321903.1"/>
    <property type="molecule type" value="Genomic_DNA"/>
</dbReference>
<comment type="caution">
    <text evidence="5">The sequence shown here is derived from an EMBL/GenBank/DDBJ whole genome shotgun (WGS) entry which is preliminary data.</text>
</comment>
<dbReference type="Proteomes" id="UP001565471">
    <property type="component" value="Unassembled WGS sequence"/>
</dbReference>
<evidence type="ECO:0000256" key="2">
    <source>
        <dbReference type="ARBA" id="ARBA00022729"/>
    </source>
</evidence>
<comment type="similarity">
    <text evidence="1">Belongs to the leucine-binding protein family.</text>
</comment>
<dbReference type="eggNOG" id="COG0683">
    <property type="taxonomic scope" value="Bacteria"/>
</dbReference>
<dbReference type="AlphaFoldDB" id="A0A1E3EH97"/>
<dbReference type="SUPFAM" id="SSF53822">
    <property type="entry name" value="Periplasmic binding protein-like I"/>
    <property type="match status" value="1"/>
</dbReference>
<dbReference type="InterPro" id="IPR028082">
    <property type="entry name" value="Peripla_BP_I"/>
</dbReference>
<feature type="domain" description="Leucine-binding protein" evidence="4">
    <location>
        <begin position="37"/>
        <end position="390"/>
    </location>
</feature>
<gene>
    <name evidence="6" type="ORF">ABIF29_008702</name>
    <name evidence="5" type="ORF">JOH49_002419</name>
</gene>
<dbReference type="STRING" id="29448.QU41_10510"/>
<dbReference type="RefSeq" id="WP_018269220.1">
    <property type="nucleotide sequence ID" value="NZ_BJNL01000177.1"/>
</dbReference>
<dbReference type="OrthoDB" id="9770729at2"/>
<dbReference type="Pfam" id="PF13458">
    <property type="entry name" value="Peripla_BP_6"/>
    <property type="match status" value="1"/>
</dbReference>
<keyword evidence="8" id="KW-1185">Reference proteome</keyword>
<dbReference type="PANTHER" id="PTHR47235">
    <property type="entry name" value="BLR6548 PROTEIN"/>
    <property type="match status" value="1"/>
</dbReference>
<feature type="signal peptide" evidence="3">
    <location>
        <begin position="1"/>
        <end position="25"/>
    </location>
</feature>
<protein>
    <submittedName>
        <fullName evidence="5">ABC-type branched-subunit amino acid transport system substrate-binding protein</fullName>
    </submittedName>
    <submittedName>
        <fullName evidence="6">Branched-chain amino acid transport system substrate-binding protein</fullName>
    </submittedName>
</protein>
<dbReference type="CDD" id="cd06343">
    <property type="entry name" value="PBP1_ABC_ligand_binding-like"/>
    <property type="match status" value="1"/>
</dbReference>
<dbReference type="GeneID" id="92950343"/>
<sequence length="408" mass="44512">MRNGIFHLVTGTALAIALSATSAFAQKKYDPGASDTEIKIGQTVPFSGPASAYASIGKTQAAYFKMINDQGGINGRKINLIQYDDAYSPPKAVEQVRKLVESDEVLLTFQIVGTPSNAAVQKYLNAKKVPQLFAATGASKFTDPKNFPWTLGFNPNYFVEGRIYGQYILKEHPNAKIGVLYQNDDLGKDYLNGIKAGLGDKAAKMIVAEASYEVSDPTIDSQVIKIKDAGADLFFSASTPKQAAQAIKKIAELGWHPIHIVDINATSVGAVLQPAGLEASKGLISTNYGKDPADPQWKDDPGMKRYFDFMAKYYPDGDKNSNFNTYGYSTAQLMVHVLKQCGDDLTRDNVLKQATNLKNVELDMALPGIKGNTAPNDYRVNKQLQMMRFNGERWELFGPILEDAGPAG</sequence>
<evidence type="ECO:0000259" key="4">
    <source>
        <dbReference type="Pfam" id="PF13458"/>
    </source>
</evidence>
<name>A0A1E3EH97_BRAEL</name>
<dbReference type="InterPro" id="IPR028081">
    <property type="entry name" value="Leu-bd"/>
</dbReference>
<keyword evidence="2 3" id="KW-0732">Signal</keyword>
<evidence type="ECO:0000313" key="6">
    <source>
        <dbReference type="EMBL" id="MEY9321903.1"/>
    </source>
</evidence>
<dbReference type="Proteomes" id="UP000673383">
    <property type="component" value="Unassembled WGS sequence"/>
</dbReference>
<dbReference type="Gene3D" id="3.40.50.2300">
    <property type="match status" value="2"/>
</dbReference>
<evidence type="ECO:0000313" key="5">
    <source>
        <dbReference type="EMBL" id="MBP1292666.1"/>
    </source>
</evidence>
<accession>A0A1E3EH97</accession>
<reference evidence="5" key="1">
    <citation type="submission" date="2021-02" db="EMBL/GenBank/DDBJ databases">
        <title>Genomic Encyclopedia of Type Strains, Phase IV (KMG-V): Genome sequencing to study the core and pangenomes of soil and plant-associated prokaryotes.</title>
        <authorList>
            <person name="Whitman W."/>
        </authorList>
    </citation>
    <scope>NUCLEOTIDE SEQUENCE</scope>
    <source>
        <strain evidence="5">USDA 406</strain>
    </source>
</reference>
<evidence type="ECO:0000256" key="1">
    <source>
        <dbReference type="ARBA" id="ARBA00010062"/>
    </source>
</evidence>
<proteinExistence type="inferred from homology"/>
<feature type="chain" id="PRO_5010469404" evidence="3">
    <location>
        <begin position="26"/>
        <end position="408"/>
    </location>
</feature>
<dbReference type="PANTHER" id="PTHR47235:SF1">
    <property type="entry name" value="BLR6548 PROTEIN"/>
    <property type="match status" value="1"/>
</dbReference>
<organism evidence="5 7">
    <name type="scientific">Bradyrhizobium elkanii</name>
    <dbReference type="NCBI Taxonomy" id="29448"/>
    <lineage>
        <taxon>Bacteria</taxon>
        <taxon>Pseudomonadati</taxon>
        <taxon>Pseudomonadota</taxon>
        <taxon>Alphaproteobacteria</taxon>
        <taxon>Hyphomicrobiales</taxon>
        <taxon>Nitrobacteraceae</taxon>
        <taxon>Bradyrhizobium</taxon>
    </lineage>
</organism>
<reference evidence="6 8" key="2">
    <citation type="submission" date="2024-07" db="EMBL/GenBank/DDBJ databases">
        <title>Genomic Encyclopedia of Type Strains, Phase V (KMG-V): Genome sequencing to study the core and pangenomes of soil and plant-associated prokaryotes.</title>
        <authorList>
            <person name="Whitman W."/>
        </authorList>
    </citation>
    <scope>NUCLEOTIDE SEQUENCE [LARGE SCALE GENOMIC DNA]</scope>
    <source>
        <strain evidence="6 8">USDA 415</strain>
    </source>
</reference>
<evidence type="ECO:0000256" key="3">
    <source>
        <dbReference type="SAM" id="SignalP"/>
    </source>
</evidence>
<dbReference type="EMBL" id="JAFICZ010000001">
    <property type="protein sequence ID" value="MBP1292666.1"/>
    <property type="molecule type" value="Genomic_DNA"/>
</dbReference>
<evidence type="ECO:0000313" key="7">
    <source>
        <dbReference type="Proteomes" id="UP000673383"/>
    </source>
</evidence>